<keyword evidence="4" id="KW-0689">Ribosomal protein</keyword>
<organism evidence="9">
    <name type="scientific">Oppiella nova</name>
    <dbReference type="NCBI Taxonomy" id="334625"/>
    <lineage>
        <taxon>Eukaryota</taxon>
        <taxon>Metazoa</taxon>
        <taxon>Ecdysozoa</taxon>
        <taxon>Arthropoda</taxon>
        <taxon>Chelicerata</taxon>
        <taxon>Arachnida</taxon>
        <taxon>Acari</taxon>
        <taxon>Acariformes</taxon>
        <taxon>Sarcoptiformes</taxon>
        <taxon>Oribatida</taxon>
        <taxon>Brachypylina</taxon>
        <taxon>Oppioidea</taxon>
        <taxon>Oppiidae</taxon>
        <taxon>Oppiella</taxon>
    </lineage>
</organism>
<evidence type="ECO:0000256" key="6">
    <source>
        <dbReference type="ARBA" id="ARBA00023274"/>
    </source>
</evidence>
<dbReference type="InterPro" id="IPR026299">
    <property type="entry name" value="MRP-S31"/>
</dbReference>
<evidence type="ECO:0000256" key="7">
    <source>
        <dbReference type="ARBA" id="ARBA00035133"/>
    </source>
</evidence>
<dbReference type="Proteomes" id="UP000728032">
    <property type="component" value="Unassembled WGS sequence"/>
</dbReference>
<dbReference type="PANTHER" id="PTHR13231">
    <property type="entry name" value="MITOCHONDRIAL RIBOSOMAL PROTEIN S31"/>
    <property type="match status" value="1"/>
</dbReference>
<dbReference type="OrthoDB" id="5989925at2759"/>
<dbReference type="GO" id="GO:0005763">
    <property type="term" value="C:mitochondrial small ribosomal subunit"/>
    <property type="evidence" value="ECO:0007669"/>
    <property type="project" value="InterPro"/>
</dbReference>
<dbReference type="EMBL" id="OC916626">
    <property type="protein sequence ID" value="CAD7644782.1"/>
    <property type="molecule type" value="Genomic_DNA"/>
</dbReference>
<evidence type="ECO:0000256" key="2">
    <source>
        <dbReference type="ARBA" id="ARBA00011057"/>
    </source>
</evidence>
<sequence length="81" mass="9457">MIERLEAEESVPFYEHVLLDHLLDGFPESGPIRKFMELVIMGLSSNPYITVERKHATVQYYKQYFEERHELLETAGVLANS</sequence>
<evidence type="ECO:0000256" key="1">
    <source>
        <dbReference type="ARBA" id="ARBA00004173"/>
    </source>
</evidence>
<comment type="similarity">
    <text evidence="2">Belongs to the mitochondrion-specific ribosomal protein mS31 family.</text>
</comment>
<keyword evidence="5" id="KW-0496">Mitochondrion</keyword>
<proteinExistence type="inferred from homology"/>
<dbReference type="AlphaFoldDB" id="A0A7R9LN93"/>
<keyword evidence="3" id="KW-0809">Transit peptide</keyword>
<gene>
    <name evidence="9" type="ORF">ONB1V03_LOCUS4854</name>
</gene>
<keyword evidence="6" id="KW-0687">Ribonucleoprotein</keyword>
<dbReference type="Pfam" id="PF15433">
    <property type="entry name" value="MRP-S31"/>
    <property type="match status" value="1"/>
</dbReference>
<name>A0A7R9LN93_9ACAR</name>
<evidence type="ECO:0000256" key="3">
    <source>
        <dbReference type="ARBA" id="ARBA00022946"/>
    </source>
</evidence>
<keyword evidence="10" id="KW-1185">Reference proteome</keyword>
<evidence type="ECO:0000256" key="8">
    <source>
        <dbReference type="ARBA" id="ARBA00035363"/>
    </source>
</evidence>
<dbReference type="GO" id="GO:0003735">
    <property type="term" value="F:structural constituent of ribosome"/>
    <property type="evidence" value="ECO:0007669"/>
    <property type="project" value="InterPro"/>
</dbReference>
<evidence type="ECO:0000256" key="4">
    <source>
        <dbReference type="ARBA" id="ARBA00022980"/>
    </source>
</evidence>
<evidence type="ECO:0000313" key="9">
    <source>
        <dbReference type="EMBL" id="CAD7644782.1"/>
    </source>
</evidence>
<dbReference type="PANTHER" id="PTHR13231:SF3">
    <property type="entry name" value="SMALL RIBOSOMAL SUBUNIT PROTEIN MS31"/>
    <property type="match status" value="1"/>
</dbReference>
<protein>
    <recommendedName>
        <fullName evidence="7">Small ribosomal subunit protein mS31</fullName>
    </recommendedName>
    <alternativeName>
        <fullName evidence="8">28S ribosomal protein S31, mitochondrial</fullName>
    </alternativeName>
</protein>
<comment type="subcellular location">
    <subcellularLocation>
        <location evidence="1">Mitochondrion</location>
    </subcellularLocation>
</comment>
<accession>A0A7R9LN93</accession>
<dbReference type="EMBL" id="CAJPVJ010001801">
    <property type="protein sequence ID" value="CAG2165311.1"/>
    <property type="molecule type" value="Genomic_DNA"/>
</dbReference>
<evidence type="ECO:0000256" key="5">
    <source>
        <dbReference type="ARBA" id="ARBA00023128"/>
    </source>
</evidence>
<evidence type="ECO:0000313" key="10">
    <source>
        <dbReference type="Proteomes" id="UP000728032"/>
    </source>
</evidence>
<reference evidence="9" key="1">
    <citation type="submission" date="2020-11" db="EMBL/GenBank/DDBJ databases">
        <authorList>
            <person name="Tran Van P."/>
        </authorList>
    </citation>
    <scope>NUCLEOTIDE SEQUENCE</scope>
</reference>